<organism evidence="2 3">
    <name type="scientific">Allosphingosinicella ginsenosidimutans</name>
    <dbReference type="NCBI Taxonomy" id="1176539"/>
    <lineage>
        <taxon>Bacteria</taxon>
        <taxon>Pseudomonadati</taxon>
        <taxon>Pseudomonadota</taxon>
        <taxon>Alphaproteobacteria</taxon>
        <taxon>Sphingomonadales</taxon>
        <taxon>Sphingomonadaceae</taxon>
        <taxon>Allosphingosinicella</taxon>
    </lineage>
</organism>
<sequence>MTSRHLLAAALLVLPAAALGQARPPQGVAQEPGSADQVDAVIACRAIADGPQRLQCFDAAAARLADATERRDIVVVDRNQVRETRRRLFGFALPDIRLFGGGGRDHGGRDEDAEEVRELRGTVASASNGQGGRWVVTLEDGGTWTQVDNQPLAIWPRRGTAVLIRRGLVGNYMMEVAGQPAIRVRRTG</sequence>
<feature type="signal peptide" evidence="1">
    <location>
        <begin position="1"/>
        <end position="22"/>
    </location>
</feature>
<evidence type="ECO:0000256" key="1">
    <source>
        <dbReference type="SAM" id="SignalP"/>
    </source>
</evidence>
<dbReference type="OrthoDB" id="7596780at2"/>
<dbReference type="Proteomes" id="UP000321249">
    <property type="component" value="Unassembled WGS sequence"/>
</dbReference>
<evidence type="ECO:0000313" key="3">
    <source>
        <dbReference type="Proteomes" id="UP000321249"/>
    </source>
</evidence>
<name>A0A5C6TSI0_9SPHN</name>
<evidence type="ECO:0000313" key="2">
    <source>
        <dbReference type="EMBL" id="TXC63120.1"/>
    </source>
</evidence>
<protein>
    <submittedName>
        <fullName evidence="2">Uncharacterized protein</fullName>
    </submittedName>
</protein>
<comment type="caution">
    <text evidence="2">The sequence shown here is derived from an EMBL/GenBank/DDBJ whole genome shotgun (WGS) entry which is preliminary data.</text>
</comment>
<gene>
    <name evidence="2" type="ORF">FRZ32_05290</name>
</gene>
<proteinExistence type="predicted"/>
<keyword evidence="1" id="KW-0732">Signal</keyword>
<reference evidence="2 3" key="1">
    <citation type="journal article" date="2015" name="J. Microbiol.">
        <title>Sphingosinicella ginsenosidimutans sp. nov., with ginsenoside converting activity.</title>
        <authorList>
            <person name="Kim J.K."/>
            <person name="Kang M.S."/>
            <person name="Park S.C."/>
            <person name="Kim K.M."/>
            <person name="Choi K."/>
            <person name="Yoon M.H."/>
            <person name="Im W.T."/>
        </authorList>
    </citation>
    <scope>NUCLEOTIDE SEQUENCE [LARGE SCALE GENOMIC DNA]</scope>
    <source>
        <strain evidence="2 3">BS-11</strain>
    </source>
</reference>
<accession>A0A5C6TSI0</accession>
<dbReference type="EMBL" id="VOQQ01000001">
    <property type="protein sequence ID" value="TXC63120.1"/>
    <property type="molecule type" value="Genomic_DNA"/>
</dbReference>
<feature type="chain" id="PRO_5023020028" evidence="1">
    <location>
        <begin position="23"/>
        <end position="188"/>
    </location>
</feature>
<dbReference type="RefSeq" id="WP_147042532.1">
    <property type="nucleotide sequence ID" value="NZ_BAABIR010000005.1"/>
</dbReference>
<dbReference type="AlphaFoldDB" id="A0A5C6TSI0"/>
<keyword evidence="3" id="KW-1185">Reference proteome</keyword>